<comment type="similarity">
    <text evidence="2">Belongs to the glycosyl hydrolase 2 family.</text>
</comment>
<keyword evidence="10" id="KW-1185">Reference proteome</keyword>
<feature type="domain" description="Beta galactosidase small chain/" evidence="8">
    <location>
        <begin position="675"/>
        <end position="919"/>
    </location>
</feature>
<dbReference type="InterPro" id="IPR006101">
    <property type="entry name" value="Glyco_hydro_2"/>
</dbReference>
<keyword evidence="4" id="KW-0378">Hydrolase</keyword>
<evidence type="ECO:0000256" key="5">
    <source>
        <dbReference type="ARBA" id="ARBA00023295"/>
    </source>
</evidence>
<gene>
    <name evidence="9" type="primary">lacZ_2</name>
    <name evidence="9" type="ORF">SCMU_23350</name>
</gene>
<feature type="compositionally biased region" description="Low complexity" evidence="7">
    <location>
        <begin position="664"/>
        <end position="673"/>
    </location>
</feature>
<feature type="region of interest" description="Disordered" evidence="7">
    <location>
        <begin position="647"/>
        <end position="673"/>
    </location>
</feature>
<dbReference type="SUPFAM" id="SSF74650">
    <property type="entry name" value="Galactose mutarotase-like"/>
    <property type="match status" value="1"/>
</dbReference>
<dbReference type="Pfam" id="PF02837">
    <property type="entry name" value="Glyco_hydro_2_N"/>
    <property type="match status" value="1"/>
</dbReference>
<dbReference type="Pfam" id="PF02929">
    <property type="entry name" value="Bgal_small_N"/>
    <property type="match status" value="1"/>
</dbReference>
<keyword evidence="5" id="KW-0326">Glycosidase</keyword>
<organism evidence="9 10">
    <name type="scientific">Sinomonas cyclohexanicum</name>
    <name type="common">Corynebacterium cyclohexanicum</name>
    <dbReference type="NCBI Taxonomy" id="322009"/>
    <lineage>
        <taxon>Bacteria</taxon>
        <taxon>Bacillati</taxon>
        <taxon>Actinomycetota</taxon>
        <taxon>Actinomycetes</taxon>
        <taxon>Micrococcales</taxon>
        <taxon>Micrococcaceae</taxon>
        <taxon>Sinomonas</taxon>
    </lineage>
</organism>
<dbReference type="SUPFAM" id="SSF51445">
    <property type="entry name" value="(Trans)glycosidases"/>
    <property type="match status" value="1"/>
</dbReference>
<dbReference type="InterPro" id="IPR032312">
    <property type="entry name" value="LacZ_4"/>
</dbReference>
<evidence type="ECO:0000256" key="2">
    <source>
        <dbReference type="ARBA" id="ARBA00007401"/>
    </source>
</evidence>
<evidence type="ECO:0000256" key="7">
    <source>
        <dbReference type="SAM" id="MobiDB-lite"/>
    </source>
</evidence>
<protein>
    <recommendedName>
        <fullName evidence="3">beta-galactosidase</fullName>
        <ecNumber evidence="3">3.2.1.23</ecNumber>
    </recommendedName>
    <alternativeName>
        <fullName evidence="6">Lactase</fullName>
    </alternativeName>
</protein>
<dbReference type="Gene3D" id="2.60.40.10">
    <property type="entry name" value="Immunoglobulins"/>
    <property type="match status" value="2"/>
</dbReference>
<dbReference type="Gene3D" id="3.20.20.80">
    <property type="entry name" value="Glycosidases"/>
    <property type="match status" value="1"/>
</dbReference>
<dbReference type="PANTHER" id="PTHR46323">
    <property type="entry name" value="BETA-GALACTOSIDASE"/>
    <property type="match status" value="1"/>
</dbReference>
<dbReference type="RefSeq" id="WP_229229309.1">
    <property type="nucleotide sequence ID" value="NZ_AP024525.1"/>
</dbReference>
<proteinExistence type="inferred from homology"/>
<evidence type="ECO:0000313" key="10">
    <source>
        <dbReference type="Proteomes" id="UP001319861"/>
    </source>
</evidence>
<dbReference type="PRINTS" id="PR00132">
    <property type="entry name" value="GLHYDRLASE2"/>
</dbReference>
<name>A0ABM7PW30_SINCY</name>
<dbReference type="PANTHER" id="PTHR46323:SF2">
    <property type="entry name" value="BETA-GALACTOSIDASE"/>
    <property type="match status" value="1"/>
</dbReference>
<evidence type="ECO:0000256" key="1">
    <source>
        <dbReference type="ARBA" id="ARBA00001412"/>
    </source>
</evidence>
<dbReference type="EC" id="3.2.1.23" evidence="3"/>
<dbReference type="EMBL" id="AP024525">
    <property type="protein sequence ID" value="BCT76493.1"/>
    <property type="molecule type" value="Genomic_DNA"/>
</dbReference>
<evidence type="ECO:0000313" key="9">
    <source>
        <dbReference type="EMBL" id="BCT76493.1"/>
    </source>
</evidence>
<evidence type="ECO:0000259" key="8">
    <source>
        <dbReference type="SMART" id="SM01038"/>
    </source>
</evidence>
<dbReference type="SUPFAM" id="SSF49785">
    <property type="entry name" value="Galactose-binding domain-like"/>
    <property type="match status" value="1"/>
</dbReference>
<dbReference type="Proteomes" id="UP001319861">
    <property type="component" value="Chromosome"/>
</dbReference>
<dbReference type="InterPro" id="IPR014718">
    <property type="entry name" value="GH-type_carb-bd"/>
</dbReference>
<dbReference type="InterPro" id="IPR013783">
    <property type="entry name" value="Ig-like_fold"/>
</dbReference>
<dbReference type="SMART" id="SM01038">
    <property type="entry name" value="Bgal_small_N"/>
    <property type="match status" value="1"/>
</dbReference>
<dbReference type="InterPro" id="IPR036156">
    <property type="entry name" value="Beta-gal/glucu_dom_sf"/>
</dbReference>
<dbReference type="InterPro" id="IPR050347">
    <property type="entry name" value="Bact_Beta-galactosidase"/>
</dbReference>
<comment type="catalytic activity">
    <reaction evidence="1">
        <text>Hydrolysis of terminal non-reducing beta-D-galactose residues in beta-D-galactosides.</text>
        <dbReference type="EC" id="3.2.1.23"/>
    </reaction>
</comment>
<accession>A0ABM7PW30</accession>
<evidence type="ECO:0000256" key="4">
    <source>
        <dbReference type="ARBA" id="ARBA00022801"/>
    </source>
</evidence>
<dbReference type="Pfam" id="PF16353">
    <property type="entry name" value="LacZ_4"/>
    <property type="match status" value="1"/>
</dbReference>
<reference evidence="9 10" key="1">
    <citation type="journal article" date="2021" name="J. Biosci. Bioeng.">
        <title>Identification and characterization of a chc gene cluster responsible for the aromatization pathway of cyclohexanecarboxylate degradation in Sinomonas cyclohexanicum ATCC 51369.</title>
        <authorList>
            <person name="Yamamoto T."/>
            <person name="Hasegawa Y."/>
            <person name="Lau P.C.K."/>
            <person name="Iwaki H."/>
        </authorList>
    </citation>
    <scope>NUCLEOTIDE SEQUENCE [LARGE SCALE GENOMIC DNA]</scope>
    <source>
        <strain evidence="9 10">ATCC 51369</strain>
    </source>
</reference>
<dbReference type="InterPro" id="IPR011013">
    <property type="entry name" value="Gal_mutarotase_sf_dom"/>
</dbReference>
<dbReference type="InterPro" id="IPR004199">
    <property type="entry name" value="B-gal_small/dom_5"/>
</dbReference>
<dbReference type="InterPro" id="IPR006103">
    <property type="entry name" value="Glyco_hydro_2_cat"/>
</dbReference>
<dbReference type="InterPro" id="IPR017853">
    <property type="entry name" value="GH"/>
</dbReference>
<dbReference type="InterPro" id="IPR008979">
    <property type="entry name" value="Galactose-bd-like_sf"/>
</dbReference>
<feature type="region of interest" description="Disordered" evidence="7">
    <location>
        <begin position="73"/>
        <end position="103"/>
    </location>
</feature>
<feature type="compositionally biased region" description="Low complexity" evidence="7">
    <location>
        <begin position="77"/>
        <end position="91"/>
    </location>
</feature>
<dbReference type="SUPFAM" id="SSF49303">
    <property type="entry name" value="beta-Galactosidase/glucuronidase domain"/>
    <property type="match status" value="2"/>
</dbReference>
<dbReference type="InterPro" id="IPR006104">
    <property type="entry name" value="Glyco_hydro_2_N"/>
</dbReference>
<evidence type="ECO:0000256" key="3">
    <source>
        <dbReference type="ARBA" id="ARBA00012756"/>
    </source>
</evidence>
<evidence type="ECO:0000256" key="6">
    <source>
        <dbReference type="ARBA" id="ARBA00032230"/>
    </source>
</evidence>
<sequence>MTPARPERAWFADTAPHHAALPARAALDTDAVRMTLDGAWSFRRLSHVPAGAGTGFEARDYDDSRWERIRVPHSWETGGTATAPTDPAAGGYPFPVDPPEVPDENRTGEYRAWFDLPDAPGRGRWLLRFEGVDSGFEVFINATRVGDAMGSCLTHEFDVTAHLFEGRNLLAVRVHEWSAGSYLEGRASGRRPGITGTVSLLNRPDGGLDDLFVHAAFDAATRTGRLSVEGPPGAVVRLAELGIEVLANEEVAVPGVEPWSAEVPRLYRGTVSVGDPTPLETVQITVGFRSVAIRDATLLANGVPVRLRGVNRASGGATREDVELMKRHNINAVRTGHCPPDERFLALCDEYGLWVVDECGLDTHPFERVEWRRNPGAEPAWRDALLDRTQRMVEQGKNHPCVIGWSLGGDSGRGANLDAMAEWVRARDPERFVLYVGDLDGESADVYARADIGPAETELVGRGEEAPAPDLRADRRRRALPFVLCEEARVGGIGTAGLGEYVELFEEYPRLAGGFVGEWTGLLAPDHTPLPGLLEMARAYAPVTISSSRDGVAVTSRYGHRSTGHLRFRFRIEDDGEPVASGGLEVPELGPGEHVLVPLPEPASPTPARPAGAQRWLTVSAELPAGTPWAPAGHEVAWGQTRIVEGGEERRRPAHRPARPPGDAPAVARPDGGWDLGAGRFEPSGRLVGLSGIPVLGPRLDLWRAPTDRDERGLDESRARAWRELGLDRLCHRTVSMAPEENALSVVAHVMPAGTDVGYEVEYRWRGHDGGLGLDVVGSPLGPWTLPVPRLGVQMAVPRALNMVRWVGLGPSEAYPGASLAVRQGRFSSGVAGLQTPFPRPQENGARRGVRWAELSGAGSRFTVRGEGFILAVRPWTSESLAATAHAADLVDDPEWLWVTMDEEHDVDARRFRLSLELHADAGAVG</sequence>
<dbReference type="Gene3D" id="2.70.98.10">
    <property type="match status" value="1"/>
</dbReference>
<dbReference type="Pfam" id="PF02836">
    <property type="entry name" value="Glyco_hydro_2_C"/>
    <property type="match status" value="1"/>
</dbReference>
<dbReference type="Gene3D" id="2.60.120.260">
    <property type="entry name" value="Galactose-binding domain-like"/>
    <property type="match status" value="1"/>
</dbReference>